<proteinExistence type="predicted"/>
<dbReference type="AlphaFoldDB" id="A0A9W4SNQ6"/>
<reference evidence="2" key="1">
    <citation type="submission" date="2022-08" db="EMBL/GenBank/DDBJ databases">
        <authorList>
            <person name="Kallberg Y."/>
            <person name="Tangrot J."/>
            <person name="Rosling A."/>
        </authorList>
    </citation>
    <scope>NUCLEOTIDE SEQUENCE</scope>
    <source>
        <strain evidence="2">Wild A</strain>
    </source>
</reference>
<protein>
    <submittedName>
        <fullName evidence="2">8906_t:CDS:1</fullName>
    </submittedName>
</protein>
<dbReference type="Proteomes" id="UP001153678">
    <property type="component" value="Unassembled WGS sequence"/>
</dbReference>
<feature type="compositionally biased region" description="Basic and acidic residues" evidence="1">
    <location>
        <begin position="1"/>
        <end position="11"/>
    </location>
</feature>
<feature type="non-terminal residue" evidence="2">
    <location>
        <position position="64"/>
    </location>
</feature>
<gene>
    <name evidence="2" type="ORF">FWILDA_LOCUS7365</name>
</gene>
<feature type="compositionally biased region" description="Basic and acidic residues" evidence="1">
    <location>
        <begin position="54"/>
        <end position="64"/>
    </location>
</feature>
<feature type="compositionally biased region" description="Acidic residues" evidence="1">
    <location>
        <begin position="42"/>
        <end position="53"/>
    </location>
</feature>
<feature type="region of interest" description="Disordered" evidence="1">
    <location>
        <begin position="1"/>
        <end position="64"/>
    </location>
</feature>
<evidence type="ECO:0000313" key="3">
    <source>
        <dbReference type="Proteomes" id="UP001153678"/>
    </source>
</evidence>
<comment type="caution">
    <text evidence="2">The sequence shown here is derived from an EMBL/GenBank/DDBJ whole genome shotgun (WGS) entry which is preliminary data.</text>
</comment>
<name>A0A9W4SNQ6_9GLOM</name>
<accession>A0A9W4SNQ6</accession>
<dbReference type="EMBL" id="CAMKVN010001438">
    <property type="protein sequence ID" value="CAI2175986.1"/>
    <property type="molecule type" value="Genomic_DNA"/>
</dbReference>
<keyword evidence="3" id="KW-1185">Reference proteome</keyword>
<evidence type="ECO:0000256" key="1">
    <source>
        <dbReference type="SAM" id="MobiDB-lite"/>
    </source>
</evidence>
<sequence length="64" mass="6790">MVVLGRAERGRAKGLGGKNEGGEGGKLGEEIERGTFEGPGIGEEEERGEEEEERTAVEEGGMKE</sequence>
<organism evidence="2 3">
    <name type="scientific">Funneliformis geosporum</name>
    <dbReference type="NCBI Taxonomy" id="1117311"/>
    <lineage>
        <taxon>Eukaryota</taxon>
        <taxon>Fungi</taxon>
        <taxon>Fungi incertae sedis</taxon>
        <taxon>Mucoromycota</taxon>
        <taxon>Glomeromycotina</taxon>
        <taxon>Glomeromycetes</taxon>
        <taxon>Glomerales</taxon>
        <taxon>Glomeraceae</taxon>
        <taxon>Funneliformis</taxon>
    </lineage>
</organism>
<feature type="compositionally biased region" description="Basic and acidic residues" evidence="1">
    <location>
        <begin position="20"/>
        <end position="35"/>
    </location>
</feature>
<evidence type="ECO:0000313" key="2">
    <source>
        <dbReference type="EMBL" id="CAI2175986.1"/>
    </source>
</evidence>